<evidence type="ECO:0000256" key="7">
    <source>
        <dbReference type="ARBA" id="ARBA00023242"/>
    </source>
</evidence>
<evidence type="ECO:0000313" key="11">
    <source>
        <dbReference type="Proteomes" id="UP001276659"/>
    </source>
</evidence>
<comment type="subcellular location">
    <subcellularLocation>
        <location evidence="1">Nucleus</location>
    </subcellularLocation>
</comment>
<dbReference type="AlphaFoldDB" id="A0AAD9ZDE6"/>
<reference evidence="10" key="1">
    <citation type="submission" date="2022-11" db="EMBL/GenBank/DDBJ databases">
        <title>Chromosomal genome sequence assembly and mating type (MAT) locus characterization of the leprose asexual lichenized fungus Lepraria neglecta (Nyl.) Erichsen.</title>
        <authorList>
            <person name="Allen J.L."/>
            <person name="Pfeffer B."/>
        </authorList>
    </citation>
    <scope>NUCLEOTIDE SEQUENCE</scope>
    <source>
        <strain evidence="10">Allen 5258</strain>
    </source>
</reference>
<evidence type="ECO:0000256" key="8">
    <source>
        <dbReference type="SAM" id="MobiDB-lite"/>
    </source>
</evidence>
<keyword evidence="4" id="KW-0805">Transcription regulation</keyword>
<dbReference type="GO" id="GO:0008270">
    <property type="term" value="F:zinc ion binding"/>
    <property type="evidence" value="ECO:0007669"/>
    <property type="project" value="InterPro"/>
</dbReference>
<organism evidence="10 11">
    <name type="scientific">Lepraria neglecta</name>
    <dbReference type="NCBI Taxonomy" id="209136"/>
    <lineage>
        <taxon>Eukaryota</taxon>
        <taxon>Fungi</taxon>
        <taxon>Dikarya</taxon>
        <taxon>Ascomycota</taxon>
        <taxon>Pezizomycotina</taxon>
        <taxon>Lecanoromycetes</taxon>
        <taxon>OSLEUM clade</taxon>
        <taxon>Lecanoromycetidae</taxon>
        <taxon>Lecanorales</taxon>
        <taxon>Lecanorineae</taxon>
        <taxon>Stereocaulaceae</taxon>
        <taxon>Lepraria</taxon>
    </lineage>
</organism>
<evidence type="ECO:0000256" key="3">
    <source>
        <dbReference type="ARBA" id="ARBA00022833"/>
    </source>
</evidence>
<dbReference type="GO" id="GO:0000981">
    <property type="term" value="F:DNA-binding transcription factor activity, RNA polymerase II-specific"/>
    <property type="evidence" value="ECO:0007669"/>
    <property type="project" value="InterPro"/>
</dbReference>
<evidence type="ECO:0000259" key="9">
    <source>
        <dbReference type="PROSITE" id="PS50048"/>
    </source>
</evidence>
<feature type="compositionally biased region" description="Polar residues" evidence="8">
    <location>
        <begin position="756"/>
        <end position="766"/>
    </location>
</feature>
<gene>
    <name evidence="10" type="ORF">OEA41_001988</name>
</gene>
<dbReference type="CDD" id="cd12148">
    <property type="entry name" value="fungal_TF_MHR"/>
    <property type="match status" value="1"/>
</dbReference>
<comment type="caution">
    <text evidence="10">The sequence shown here is derived from an EMBL/GenBank/DDBJ whole genome shotgun (WGS) entry which is preliminary data.</text>
</comment>
<dbReference type="InterPro" id="IPR007219">
    <property type="entry name" value="XnlR_reg_dom"/>
</dbReference>
<dbReference type="SMART" id="SM00906">
    <property type="entry name" value="Fungal_trans"/>
    <property type="match status" value="1"/>
</dbReference>
<dbReference type="PROSITE" id="PS50048">
    <property type="entry name" value="ZN2_CY6_FUNGAL_2"/>
    <property type="match status" value="1"/>
</dbReference>
<dbReference type="PANTHER" id="PTHR31313">
    <property type="entry name" value="TY1 ENHANCER ACTIVATOR"/>
    <property type="match status" value="1"/>
</dbReference>
<keyword evidence="6" id="KW-0804">Transcription</keyword>
<dbReference type="SMART" id="SM00066">
    <property type="entry name" value="GAL4"/>
    <property type="match status" value="1"/>
</dbReference>
<feature type="compositionally biased region" description="Pro residues" evidence="8">
    <location>
        <begin position="685"/>
        <end position="699"/>
    </location>
</feature>
<keyword evidence="5" id="KW-0238">DNA-binding</keyword>
<name>A0AAD9ZDE6_9LECA</name>
<dbReference type="GO" id="GO:0006351">
    <property type="term" value="P:DNA-templated transcription"/>
    <property type="evidence" value="ECO:0007669"/>
    <property type="project" value="InterPro"/>
</dbReference>
<feature type="region of interest" description="Disordered" evidence="8">
    <location>
        <begin position="1"/>
        <end position="50"/>
    </location>
</feature>
<feature type="region of interest" description="Disordered" evidence="8">
    <location>
        <begin position="669"/>
        <end position="766"/>
    </location>
</feature>
<evidence type="ECO:0000256" key="4">
    <source>
        <dbReference type="ARBA" id="ARBA00023015"/>
    </source>
</evidence>
<evidence type="ECO:0000256" key="2">
    <source>
        <dbReference type="ARBA" id="ARBA00022723"/>
    </source>
</evidence>
<dbReference type="InterPro" id="IPR051615">
    <property type="entry name" value="Transcr_Regulatory_Elem"/>
</dbReference>
<keyword evidence="11" id="KW-1185">Reference proteome</keyword>
<feature type="compositionally biased region" description="Polar residues" evidence="8">
    <location>
        <begin position="705"/>
        <end position="718"/>
    </location>
</feature>
<dbReference type="Pfam" id="PF00172">
    <property type="entry name" value="Zn_clus"/>
    <property type="match status" value="1"/>
</dbReference>
<proteinExistence type="predicted"/>
<keyword evidence="7" id="KW-0539">Nucleus</keyword>
<dbReference type="InterPro" id="IPR036864">
    <property type="entry name" value="Zn2-C6_fun-type_DNA-bd_sf"/>
</dbReference>
<evidence type="ECO:0000256" key="5">
    <source>
        <dbReference type="ARBA" id="ARBA00023125"/>
    </source>
</evidence>
<dbReference type="PROSITE" id="PS00463">
    <property type="entry name" value="ZN2_CY6_FUNGAL_1"/>
    <property type="match status" value="1"/>
</dbReference>
<dbReference type="Pfam" id="PF04082">
    <property type="entry name" value="Fungal_trans"/>
    <property type="match status" value="1"/>
</dbReference>
<dbReference type="SUPFAM" id="SSF57701">
    <property type="entry name" value="Zn2/Cys6 DNA-binding domain"/>
    <property type="match status" value="1"/>
</dbReference>
<keyword evidence="2" id="KW-0479">Metal-binding</keyword>
<evidence type="ECO:0000256" key="6">
    <source>
        <dbReference type="ARBA" id="ARBA00023163"/>
    </source>
</evidence>
<accession>A0AAD9ZDE6</accession>
<sequence>MAGSPKIEDDDPDHTTTNDIPNAVESVPKGNKAKSHSRDKGSKDSPGSASAKRRCVSTACIACRRRKSKCDGNTPSCAACSSVYGTECVYDPNSDHRRKGVYKKDIDNLKTRNSTLQTLIQAILNYPDNEVPDLVKQIRTCESLDDVAESILARDNALGDDDGVVEAPMDDGTPSGVPQFEKELSGKMGKLRLDNGSMSIIGGTSNLIFIEPDGEDGISSMDDSEPYEHSEDAIISWTEVTSDPNLILHLLNMYFTWHYTYFTTLSKELFWHDFSLGNVPRSVKRRTEYCTPLLVNAMLALGCHFTSWLQARSDPKNSATTGDHFFREAKRLILENDEHENPRLATVQALALMSVREAGCGREARGWVYSGMSFRMAYDLGLNIDSGSSNLDDAEIDARRITIWGCFLFDKCWSNYLGRQPQIPLSSIAVPKFDVFPVEDADKWSPYADSGVGKANSQPSRTRAIALQTSQLCEISSDLLLYFYHPHQLEKPLGKQAELKKLSELHTRLEAWRKNLPKEMEPKEGQLPNVLVMHMFFQLLFIHLFRPFLKYKQATSPLPAHVSPRKFLTHAASTISKLIRLYKRTHGLRQICNIVVYISHSACTVHLLNLPDKNAARDIVHGLKHLEEIGESWLCARRTLNILHLVARRWSIDLPEEAEKTFMRAEAKFGPFKDHGSSPKMGNQIPPPTPMQPLPPPATKPKIESNLNTTVNTANGAPTNGFFPTTAPLASPMPSGVPSLNGSLTMPPHSAAEYNKPNQQSYAMPQPQQNYYDNQASQAPPAQPTTSPTMLFGGVDSLIQDHDWWLKDSNQMFANWNGMEHEASIQGNAGFDMGTGIMRYGNGTYGMNGTGLAGNGMNGNNNMSFTR</sequence>
<dbReference type="EMBL" id="JASNWA010000006">
    <property type="protein sequence ID" value="KAK3174742.1"/>
    <property type="molecule type" value="Genomic_DNA"/>
</dbReference>
<protein>
    <recommendedName>
        <fullName evidence="9">Zn(2)-C6 fungal-type domain-containing protein</fullName>
    </recommendedName>
</protein>
<dbReference type="CDD" id="cd00067">
    <property type="entry name" value="GAL4"/>
    <property type="match status" value="1"/>
</dbReference>
<dbReference type="GO" id="GO:0005634">
    <property type="term" value="C:nucleus"/>
    <property type="evidence" value="ECO:0007669"/>
    <property type="project" value="UniProtKB-SubCell"/>
</dbReference>
<evidence type="ECO:0000256" key="1">
    <source>
        <dbReference type="ARBA" id="ARBA00004123"/>
    </source>
</evidence>
<dbReference type="PANTHER" id="PTHR31313:SF81">
    <property type="entry name" value="TY1 ENHANCER ACTIVATOR"/>
    <property type="match status" value="1"/>
</dbReference>
<dbReference type="InterPro" id="IPR001138">
    <property type="entry name" value="Zn2Cys6_DnaBD"/>
</dbReference>
<feature type="domain" description="Zn(2)-C6 fungal-type" evidence="9">
    <location>
        <begin position="59"/>
        <end position="90"/>
    </location>
</feature>
<dbReference type="GO" id="GO:0003677">
    <property type="term" value="F:DNA binding"/>
    <property type="evidence" value="ECO:0007669"/>
    <property type="project" value="UniProtKB-KW"/>
</dbReference>
<dbReference type="Gene3D" id="4.10.240.10">
    <property type="entry name" value="Zn(2)-C6 fungal-type DNA-binding domain"/>
    <property type="match status" value="1"/>
</dbReference>
<keyword evidence="3" id="KW-0862">Zinc</keyword>
<dbReference type="Proteomes" id="UP001276659">
    <property type="component" value="Unassembled WGS sequence"/>
</dbReference>
<evidence type="ECO:0000313" key="10">
    <source>
        <dbReference type="EMBL" id="KAK3174742.1"/>
    </source>
</evidence>